<reference evidence="1" key="1">
    <citation type="journal article" date="2023" name="Mol. Phylogenet. Evol.">
        <title>Genome-scale phylogeny and comparative genomics of the fungal order Sordariales.</title>
        <authorList>
            <person name="Hensen N."/>
            <person name="Bonometti L."/>
            <person name="Westerberg I."/>
            <person name="Brannstrom I.O."/>
            <person name="Guillou S."/>
            <person name="Cros-Aarteil S."/>
            <person name="Calhoun S."/>
            <person name="Haridas S."/>
            <person name="Kuo A."/>
            <person name="Mondo S."/>
            <person name="Pangilinan J."/>
            <person name="Riley R."/>
            <person name="LaButti K."/>
            <person name="Andreopoulos B."/>
            <person name="Lipzen A."/>
            <person name="Chen C."/>
            <person name="Yan M."/>
            <person name="Daum C."/>
            <person name="Ng V."/>
            <person name="Clum A."/>
            <person name="Steindorff A."/>
            <person name="Ohm R.A."/>
            <person name="Martin F."/>
            <person name="Silar P."/>
            <person name="Natvig D.O."/>
            <person name="Lalanne C."/>
            <person name="Gautier V."/>
            <person name="Ament-Velasquez S.L."/>
            <person name="Kruys A."/>
            <person name="Hutchinson M.I."/>
            <person name="Powell A.J."/>
            <person name="Barry K."/>
            <person name="Miller A.N."/>
            <person name="Grigoriev I.V."/>
            <person name="Debuchy R."/>
            <person name="Gladieux P."/>
            <person name="Hiltunen Thoren M."/>
            <person name="Johannesson H."/>
        </authorList>
    </citation>
    <scope>NUCLEOTIDE SEQUENCE</scope>
    <source>
        <strain evidence="1">CBS 892.96</strain>
    </source>
</reference>
<organism evidence="1 2">
    <name type="scientific">Triangularia setosa</name>
    <dbReference type="NCBI Taxonomy" id="2587417"/>
    <lineage>
        <taxon>Eukaryota</taxon>
        <taxon>Fungi</taxon>
        <taxon>Dikarya</taxon>
        <taxon>Ascomycota</taxon>
        <taxon>Pezizomycotina</taxon>
        <taxon>Sordariomycetes</taxon>
        <taxon>Sordariomycetidae</taxon>
        <taxon>Sordariales</taxon>
        <taxon>Podosporaceae</taxon>
        <taxon>Triangularia</taxon>
    </lineage>
</organism>
<comment type="caution">
    <text evidence="1">The sequence shown here is derived from an EMBL/GenBank/DDBJ whole genome shotgun (WGS) entry which is preliminary data.</text>
</comment>
<sequence length="71" mass="7645">MFDAALYSTSMQEIGRGGDDGDLTDCAMRAGMEHAAEAAAENSGLGKGTLKYYGAWTFKLPCPEEEEKGHR</sequence>
<dbReference type="AlphaFoldDB" id="A0AAN6W4M2"/>
<dbReference type="Proteomes" id="UP001302321">
    <property type="component" value="Unassembled WGS sequence"/>
</dbReference>
<reference evidence="1" key="2">
    <citation type="submission" date="2023-05" db="EMBL/GenBank/DDBJ databases">
        <authorList>
            <consortium name="Lawrence Berkeley National Laboratory"/>
            <person name="Steindorff A."/>
            <person name="Hensen N."/>
            <person name="Bonometti L."/>
            <person name="Westerberg I."/>
            <person name="Brannstrom I.O."/>
            <person name="Guillou S."/>
            <person name="Cros-Aarteil S."/>
            <person name="Calhoun S."/>
            <person name="Haridas S."/>
            <person name="Kuo A."/>
            <person name="Mondo S."/>
            <person name="Pangilinan J."/>
            <person name="Riley R."/>
            <person name="Labutti K."/>
            <person name="Andreopoulos B."/>
            <person name="Lipzen A."/>
            <person name="Chen C."/>
            <person name="Yanf M."/>
            <person name="Daum C."/>
            <person name="Ng V."/>
            <person name="Clum A."/>
            <person name="Ohm R."/>
            <person name="Martin F."/>
            <person name="Silar P."/>
            <person name="Natvig D."/>
            <person name="Lalanne C."/>
            <person name="Gautier V."/>
            <person name="Ament-Velasquez S.L."/>
            <person name="Kruys A."/>
            <person name="Hutchinson M.I."/>
            <person name="Powell A.J."/>
            <person name="Barry K."/>
            <person name="Miller A.N."/>
            <person name="Grigoriev I.V."/>
            <person name="Debuchy R."/>
            <person name="Gladieux P."/>
            <person name="Thoren M.H."/>
            <person name="Johannesson H."/>
        </authorList>
    </citation>
    <scope>NUCLEOTIDE SEQUENCE</scope>
    <source>
        <strain evidence="1">CBS 892.96</strain>
    </source>
</reference>
<protein>
    <submittedName>
        <fullName evidence="1">Uncharacterized protein</fullName>
    </submittedName>
</protein>
<gene>
    <name evidence="1" type="ORF">QBC36DRAFT_291746</name>
</gene>
<accession>A0AAN6W4M2</accession>
<proteinExistence type="predicted"/>
<name>A0AAN6W4M2_9PEZI</name>
<evidence type="ECO:0000313" key="1">
    <source>
        <dbReference type="EMBL" id="KAK4175155.1"/>
    </source>
</evidence>
<evidence type="ECO:0000313" key="2">
    <source>
        <dbReference type="Proteomes" id="UP001302321"/>
    </source>
</evidence>
<dbReference type="EMBL" id="MU866246">
    <property type="protein sequence ID" value="KAK4175155.1"/>
    <property type="molecule type" value="Genomic_DNA"/>
</dbReference>
<keyword evidence="2" id="KW-1185">Reference proteome</keyword>